<organism evidence="1 2">
    <name type="scientific">Avena sativa</name>
    <name type="common">Oat</name>
    <dbReference type="NCBI Taxonomy" id="4498"/>
    <lineage>
        <taxon>Eukaryota</taxon>
        <taxon>Viridiplantae</taxon>
        <taxon>Streptophyta</taxon>
        <taxon>Embryophyta</taxon>
        <taxon>Tracheophyta</taxon>
        <taxon>Spermatophyta</taxon>
        <taxon>Magnoliopsida</taxon>
        <taxon>Liliopsida</taxon>
        <taxon>Poales</taxon>
        <taxon>Poaceae</taxon>
        <taxon>BOP clade</taxon>
        <taxon>Pooideae</taxon>
        <taxon>Poodae</taxon>
        <taxon>Poeae</taxon>
        <taxon>Poeae Chloroplast Group 1 (Aveneae type)</taxon>
        <taxon>Aveninae</taxon>
        <taxon>Avena</taxon>
    </lineage>
</organism>
<evidence type="ECO:0000313" key="2">
    <source>
        <dbReference type="Proteomes" id="UP001732700"/>
    </source>
</evidence>
<accession>A0ACD5X8W9</accession>
<keyword evidence="2" id="KW-1185">Reference proteome</keyword>
<sequence>MRCTPGRGDKTSFWHDNWSGLGRLKQALPVLFSFAEDQQCSVQSQRSDGSWNLKLLNPLSVTTERQHEILMTELLNQQHAAHNHDSRLLVTTDKPAKTRDFYRLFSDSGMRWTPAKWIWHSVIPHGHKIFLWLAFRRRLNTKVNKKWCTDSGCDHCAAIESFQHIALHCRQASWVWDKLKITQFAACSNDLVNFMELGIDGNDPKTQPVLMAACFLELWHAKNYRIFNNRCITKQILFDNIAKTLDLWATRSTKLAPALTAWKQKFLPPPASTSSL</sequence>
<reference evidence="1" key="1">
    <citation type="submission" date="2021-05" db="EMBL/GenBank/DDBJ databases">
        <authorList>
            <person name="Scholz U."/>
            <person name="Mascher M."/>
            <person name="Fiebig A."/>
        </authorList>
    </citation>
    <scope>NUCLEOTIDE SEQUENCE [LARGE SCALE GENOMIC DNA]</scope>
</reference>
<protein>
    <submittedName>
        <fullName evidence="1">Uncharacterized protein</fullName>
    </submittedName>
</protein>
<dbReference type="Proteomes" id="UP001732700">
    <property type="component" value="Chromosome 4D"/>
</dbReference>
<dbReference type="EnsemblPlants" id="AVESA.00010b.r2.4DG0758380.1">
    <property type="protein sequence ID" value="AVESA.00010b.r2.4DG0758380.1.CDS.1"/>
    <property type="gene ID" value="AVESA.00010b.r2.4DG0758380"/>
</dbReference>
<proteinExistence type="predicted"/>
<evidence type="ECO:0000313" key="1">
    <source>
        <dbReference type="EnsemblPlants" id="AVESA.00010b.r2.4DG0758380.1.CDS.1"/>
    </source>
</evidence>
<reference evidence="1" key="2">
    <citation type="submission" date="2025-09" db="UniProtKB">
        <authorList>
            <consortium name="EnsemblPlants"/>
        </authorList>
    </citation>
    <scope>IDENTIFICATION</scope>
</reference>
<name>A0ACD5X8W9_AVESA</name>